<dbReference type="PANTHER" id="PTHR43065:SF10">
    <property type="entry name" value="PEROXIDE STRESS-ACTIVATED HISTIDINE KINASE MAK3"/>
    <property type="match status" value="1"/>
</dbReference>
<dbReference type="InterPro" id="IPR003594">
    <property type="entry name" value="HATPase_dom"/>
</dbReference>
<dbReference type="AlphaFoldDB" id="A0A533QFC8"/>
<evidence type="ECO:0000256" key="6">
    <source>
        <dbReference type="ARBA" id="ARBA00022777"/>
    </source>
</evidence>
<dbReference type="GO" id="GO:0000155">
    <property type="term" value="F:phosphorelay sensor kinase activity"/>
    <property type="evidence" value="ECO:0007669"/>
    <property type="project" value="InterPro"/>
</dbReference>
<evidence type="ECO:0000256" key="7">
    <source>
        <dbReference type="ARBA" id="ARBA00022840"/>
    </source>
</evidence>
<dbReference type="PROSITE" id="PS50113">
    <property type="entry name" value="PAC"/>
    <property type="match status" value="1"/>
</dbReference>
<dbReference type="Gene3D" id="3.30.565.10">
    <property type="entry name" value="Histidine kinase-like ATPase, C-terminal domain"/>
    <property type="match status" value="1"/>
</dbReference>
<dbReference type="Gene3D" id="3.30.450.40">
    <property type="match status" value="1"/>
</dbReference>
<proteinExistence type="predicted"/>
<dbReference type="CDD" id="cd00130">
    <property type="entry name" value="PAS"/>
    <property type="match status" value="1"/>
</dbReference>
<dbReference type="PANTHER" id="PTHR43065">
    <property type="entry name" value="SENSOR HISTIDINE KINASE"/>
    <property type="match status" value="1"/>
</dbReference>
<dbReference type="SMART" id="SM00065">
    <property type="entry name" value="GAF"/>
    <property type="match status" value="1"/>
</dbReference>
<dbReference type="CDD" id="cd00082">
    <property type="entry name" value="HisKA"/>
    <property type="match status" value="1"/>
</dbReference>
<evidence type="ECO:0000313" key="13">
    <source>
        <dbReference type="Proteomes" id="UP000319783"/>
    </source>
</evidence>
<evidence type="ECO:0000259" key="9">
    <source>
        <dbReference type="PROSITE" id="PS50109"/>
    </source>
</evidence>
<evidence type="ECO:0000259" key="10">
    <source>
        <dbReference type="PROSITE" id="PS50112"/>
    </source>
</evidence>
<dbReference type="GO" id="GO:0005524">
    <property type="term" value="F:ATP binding"/>
    <property type="evidence" value="ECO:0007669"/>
    <property type="project" value="UniProtKB-KW"/>
</dbReference>
<evidence type="ECO:0000256" key="5">
    <source>
        <dbReference type="ARBA" id="ARBA00022741"/>
    </source>
</evidence>
<dbReference type="InterPro" id="IPR004358">
    <property type="entry name" value="Sig_transdc_His_kin-like_C"/>
</dbReference>
<evidence type="ECO:0000256" key="8">
    <source>
        <dbReference type="ARBA" id="ARBA00023012"/>
    </source>
</evidence>
<comment type="catalytic activity">
    <reaction evidence="1">
        <text>ATP + protein L-histidine = ADP + protein N-phospho-L-histidine.</text>
        <dbReference type="EC" id="2.7.13.3"/>
    </reaction>
</comment>
<evidence type="ECO:0000256" key="3">
    <source>
        <dbReference type="ARBA" id="ARBA00022553"/>
    </source>
</evidence>
<dbReference type="InterPro" id="IPR003661">
    <property type="entry name" value="HisK_dim/P_dom"/>
</dbReference>
<accession>A0A533QFC8</accession>
<dbReference type="SUPFAM" id="SSF55785">
    <property type="entry name" value="PYP-like sensor domain (PAS domain)"/>
    <property type="match status" value="1"/>
</dbReference>
<dbReference type="EC" id="2.7.13.3" evidence="2"/>
<keyword evidence="7" id="KW-0067">ATP-binding</keyword>
<dbReference type="PRINTS" id="PR00344">
    <property type="entry name" value="BCTRLSENSOR"/>
</dbReference>
<dbReference type="SUPFAM" id="SSF55874">
    <property type="entry name" value="ATPase domain of HSP90 chaperone/DNA topoisomerase II/histidine kinase"/>
    <property type="match status" value="1"/>
</dbReference>
<dbReference type="InterPro" id="IPR000700">
    <property type="entry name" value="PAS-assoc_C"/>
</dbReference>
<keyword evidence="6 12" id="KW-0418">Kinase</keyword>
<protein>
    <recommendedName>
        <fullName evidence="2">histidine kinase</fullName>
        <ecNumber evidence="2">2.7.13.3</ecNumber>
    </recommendedName>
</protein>
<dbReference type="SMART" id="SM00387">
    <property type="entry name" value="HATPase_c"/>
    <property type="match status" value="1"/>
</dbReference>
<dbReference type="NCBIfam" id="TIGR00229">
    <property type="entry name" value="sensory_box"/>
    <property type="match status" value="1"/>
</dbReference>
<feature type="domain" description="PAS" evidence="10">
    <location>
        <begin position="294"/>
        <end position="364"/>
    </location>
</feature>
<dbReference type="InterPro" id="IPR000014">
    <property type="entry name" value="PAS"/>
</dbReference>
<keyword evidence="3" id="KW-0597">Phosphoprotein</keyword>
<gene>
    <name evidence="12" type="ORF">JETT_0303</name>
</gene>
<comment type="caution">
    <text evidence="12">The sequence shown here is derived from an EMBL/GenBank/DDBJ whole genome shotgun (WGS) entry which is preliminary data.</text>
</comment>
<keyword evidence="4" id="KW-0808">Transferase</keyword>
<evidence type="ECO:0000259" key="11">
    <source>
        <dbReference type="PROSITE" id="PS50113"/>
    </source>
</evidence>
<evidence type="ECO:0000256" key="2">
    <source>
        <dbReference type="ARBA" id="ARBA00012438"/>
    </source>
</evidence>
<dbReference type="Pfam" id="PF00512">
    <property type="entry name" value="HisKA"/>
    <property type="match status" value="1"/>
</dbReference>
<dbReference type="PROSITE" id="PS50112">
    <property type="entry name" value="PAS"/>
    <property type="match status" value="1"/>
</dbReference>
<evidence type="ECO:0000256" key="1">
    <source>
        <dbReference type="ARBA" id="ARBA00000085"/>
    </source>
</evidence>
<dbReference type="EMBL" id="SULG01000003">
    <property type="protein sequence ID" value="TLD43485.1"/>
    <property type="molecule type" value="Genomic_DNA"/>
</dbReference>
<organism evidence="12 13">
    <name type="scientific">Candidatus Jettenia ecosi</name>
    <dbReference type="NCBI Taxonomy" id="2494326"/>
    <lineage>
        <taxon>Bacteria</taxon>
        <taxon>Pseudomonadati</taxon>
        <taxon>Planctomycetota</taxon>
        <taxon>Candidatus Brocadiia</taxon>
        <taxon>Candidatus Brocadiales</taxon>
        <taxon>Candidatus Brocadiaceae</taxon>
        <taxon>Candidatus Jettenia</taxon>
    </lineage>
</organism>
<feature type="domain" description="PAC" evidence="11">
    <location>
        <begin position="365"/>
        <end position="418"/>
    </location>
</feature>
<dbReference type="SUPFAM" id="SSF55781">
    <property type="entry name" value="GAF domain-like"/>
    <property type="match status" value="1"/>
</dbReference>
<keyword evidence="8" id="KW-0902">Two-component regulatory system</keyword>
<evidence type="ECO:0000313" key="12">
    <source>
        <dbReference type="EMBL" id="TLD43485.1"/>
    </source>
</evidence>
<dbReference type="PROSITE" id="PS50109">
    <property type="entry name" value="HIS_KIN"/>
    <property type="match status" value="1"/>
</dbReference>
<dbReference type="Pfam" id="PF01590">
    <property type="entry name" value="GAF"/>
    <property type="match status" value="1"/>
</dbReference>
<dbReference type="Gene3D" id="1.10.287.130">
    <property type="match status" value="1"/>
</dbReference>
<dbReference type="SMART" id="SM00091">
    <property type="entry name" value="PAS"/>
    <property type="match status" value="2"/>
</dbReference>
<dbReference type="InterPro" id="IPR029016">
    <property type="entry name" value="GAF-like_dom_sf"/>
</dbReference>
<dbReference type="Gene3D" id="3.30.450.20">
    <property type="entry name" value="PAS domain"/>
    <property type="match status" value="1"/>
</dbReference>
<name>A0A533QFC8_9BACT</name>
<reference evidence="12 13" key="1">
    <citation type="submission" date="2019-04" db="EMBL/GenBank/DDBJ databases">
        <title>Genome of a novel bacterium Candidatus Jettenia ecosi reconstructed from metagenome of an anammox bioreactor.</title>
        <authorList>
            <person name="Mardanov A.V."/>
            <person name="Beletsky A.V."/>
            <person name="Ravin N.V."/>
            <person name="Botchkova E.A."/>
            <person name="Litti Y.V."/>
            <person name="Nozhevnikova A.N."/>
        </authorList>
    </citation>
    <scope>NUCLEOTIDE SEQUENCE [LARGE SCALE GENOMIC DNA]</scope>
    <source>
        <strain evidence="12">J2</strain>
    </source>
</reference>
<dbReference type="Pfam" id="PF02518">
    <property type="entry name" value="HATPase_c"/>
    <property type="match status" value="1"/>
</dbReference>
<dbReference type="InterPro" id="IPR035965">
    <property type="entry name" value="PAS-like_dom_sf"/>
</dbReference>
<dbReference type="InterPro" id="IPR036890">
    <property type="entry name" value="HATPase_C_sf"/>
</dbReference>
<dbReference type="Proteomes" id="UP000319783">
    <property type="component" value="Unassembled WGS sequence"/>
</dbReference>
<evidence type="ECO:0000256" key="4">
    <source>
        <dbReference type="ARBA" id="ARBA00022679"/>
    </source>
</evidence>
<feature type="domain" description="Histidine kinase" evidence="9">
    <location>
        <begin position="431"/>
        <end position="650"/>
    </location>
</feature>
<dbReference type="InterPro" id="IPR005467">
    <property type="entry name" value="His_kinase_dom"/>
</dbReference>
<dbReference type="InterPro" id="IPR003018">
    <property type="entry name" value="GAF"/>
</dbReference>
<sequence length="662" mass="75384">MAKQKQLKEKIKSITTFSEKNPHPLLCVTGDGTVVYANPSGKALLQDWHCDIGQFVPDFLRHLVINTFQTKVIQRNIETKYGNQIFSFTIVPAINIPYVNLYGVDITEHKRVEESLKYRINFETTVANISRRFTILKDFDDAITQSLADIGQLSKASRAYLFLFRDDGKIMDNTHEWCSEGVSSETQHLQNLPTARFPWLMKTFQHMNIIQIPDVVKMPEEACAEKEEFERENIKSMLLLAIRIERELVGFIGFDNVVSPDTWRVEDINLLSITAEIVGNAIARKRIEDSLRMSESKYRLLLENIPMRIFYKDKNSVYIACNQNFARDLCMKPEEITGKTDYDFFPKELAHKYRANDREVIESGKRMDVEEKYFKDRQEFIIHTITVPIKNEDGTIIGVLGSSIDITEKVHLEKEAVRSRHLVLLGELAAGVAHEINNPITGVINCAQILLNKSREGGMDKDLAGRIIKEGDRIATIVSKLLSFARPKEKKNIASIHEIVYDTLLLMRKQLEKDYIQMKLDIPKDLPEIFANSQAIQQVFMNIISNARYTLNQKYPGGHENKILEILGEKTTINGHSYVKVTFCDHGTGIPAGIKDKIINPFFTTKPSGKGTGLGLNISYKIITDHHGKLTIDSVEGEYTRVCITLPAKDYLESTIISEHIA</sequence>
<dbReference type="InterPro" id="IPR013656">
    <property type="entry name" value="PAS_4"/>
</dbReference>
<dbReference type="SMART" id="SM00388">
    <property type="entry name" value="HisKA"/>
    <property type="match status" value="1"/>
</dbReference>
<dbReference type="SUPFAM" id="SSF47384">
    <property type="entry name" value="Homodimeric domain of signal transducing histidine kinase"/>
    <property type="match status" value="1"/>
</dbReference>
<dbReference type="Pfam" id="PF08448">
    <property type="entry name" value="PAS_4"/>
    <property type="match status" value="1"/>
</dbReference>
<dbReference type="InterPro" id="IPR036097">
    <property type="entry name" value="HisK_dim/P_sf"/>
</dbReference>
<keyword evidence="5" id="KW-0547">Nucleotide-binding</keyword>